<evidence type="ECO:0000256" key="11">
    <source>
        <dbReference type="ARBA" id="ARBA00023054"/>
    </source>
</evidence>
<organism evidence="17 18">
    <name type="scientific">Asparagus officinalis</name>
    <name type="common">Garden asparagus</name>
    <dbReference type="NCBI Taxonomy" id="4686"/>
    <lineage>
        <taxon>Eukaryota</taxon>
        <taxon>Viridiplantae</taxon>
        <taxon>Streptophyta</taxon>
        <taxon>Embryophyta</taxon>
        <taxon>Tracheophyta</taxon>
        <taxon>Spermatophyta</taxon>
        <taxon>Magnoliopsida</taxon>
        <taxon>Liliopsida</taxon>
        <taxon>Asparagales</taxon>
        <taxon>Asparagaceae</taxon>
        <taxon>Asparagoideae</taxon>
        <taxon>Asparagus</taxon>
    </lineage>
</organism>
<comment type="pathway">
    <text evidence="3 14">Protein modification; protein ubiquitination.</text>
</comment>
<feature type="coiled-coil region" evidence="15">
    <location>
        <begin position="57"/>
        <end position="91"/>
    </location>
</feature>
<evidence type="ECO:0000256" key="3">
    <source>
        <dbReference type="ARBA" id="ARBA00004906"/>
    </source>
</evidence>
<evidence type="ECO:0000256" key="1">
    <source>
        <dbReference type="ARBA" id="ARBA00000900"/>
    </source>
</evidence>
<keyword evidence="6 14" id="KW-0479">Metal-binding</keyword>
<dbReference type="GO" id="GO:0016567">
    <property type="term" value="P:protein ubiquitination"/>
    <property type="evidence" value="ECO:0007669"/>
    <property type="project" value="UniProtKB-UniRule"/>
</dbReference>
<evidence type="ECO:0000259" key="16">
    <source>
        <dbReference type="PROSITE" id="PS50089"/>
    </source>
</evidence>
<evidence type="ECO:0000256" key="4">
    <source>
        <dbReference type="ARBA" id="ARBA00005555"/>
    </source>
</evidence>
<dbReference type="GO" id="GO:0061630">
    <property type="term" value="F:ubiquitin protein ligase activity"/>
    <property type="evidence" value="ECO:0007669"/>
    <property type="project" value="UniProtKB-EC"/>
</dbReference>
<dbReference type="GO" id="GO:0005634">
    <property type="term" value="C:nucleus"/>
    <property type="evidence" value="ECO:0007669"/>
    <property type="project" value="UniProtKB-SubCell"/>
</dbReference>
<evidence type="ECO:0000256" key="15">
    <source>
        <dbReference type="SAM" id="Coils"/>
    </source>
</evidence>
<dbReference type="PANTHER" id="PTHR23163">
    <property type="entry name" value="RING FINGER PROTEIN-RELATED"/>
    <property type="match status" value="1"/>
</dbReference>
<evidence type="ECO:0000256" key="14">
    <source>
        <dbReference type="RuleBase" id="RU365038"/>
    </source>
</evidence>
<feature type="domain" description="RING-type" evidence="16">
    <location>
        <begin position="843"/>
        <end position="879"/>
    </location>
</feature>
<reference evidence="18" key="1">
    <citation type="journal article" date="2017" name="Nat. Commun.">
        <title>The asparagus genome sheds light on the origin and evolution of a young Y chromosome.</title>
        <authorList>
            <person name="Harkess A."/>
            <person name="Zhou J."/>
            <person name="Xu C."/>
            <person name="Bowers J.E."/>
            <person name="Van der Hulst R."/>
            <person name="Ayyampalayam S."/>
            <person name="Mercati F."/>
            <person name="Riccardi P."/>
            <person name="McKain M.R."/>
            <person name="Kakrana A."/>
            <person name="Tang H."/>
            <person name="Ray J."/>
            <person name="Groenendijk J."/>
            <person name="Arikit S."/>
            <person name="Mathioni S.M."/>
            <person name="Nakano M."/>
            <person name="Shan H."/>
            <person name="Telgmann-Rauber A."/>
            <person name="Kanno A."/>
            <person name="Yue Z."/>
            <person name="Chen H."/>
            <person name="Li W."/>
            <person name="Chen Y."/>
            <person name="Xu X."/>
            <person name="Zhang Y."/>
            <person name="Luo S."/>
            <person name="Chen H."/>
            <person name="Gao J."/>
            <person name="Mao Z."/>
            <person name="Pires J.C."/>
            <person name="Luo M."/>
            <person name="Kudrna D."/>
            <person name="Wing R.A."/>
            <person name="Meyers B.C."/>
            <person name="Yi K."/>
            <person name="Kong H."/>
            <person name="Lavrijsen P."/>
            <person name="Sunseri F."/>
            <person name="Falavigna A."/>
            <person name="Ye Y."/>
            <person name="Leebens-Mack J.H."/>
            <person name="Chen G."/>
        </authorList>
    </citation>
    <scope>NUCLEOTIDE SEQUENCE [LARGE SCALE GENOMIC DNA]</scope>
    <source>
        <strain evidence="18">cv. DH0086</strain>
    </source>
</reference>
<comment type="subcellular location">
    <subcellularLocation>
        <location evidence="2 14">Nucleus</location>
    </subcellularLocation>
</comment>
<keyword evidence="5 14" id="KW-0808">Transferase</keyword>
<feature type="coiled-coil region" evidence="15">
    <location>
        <begin position="426"/>
        <end position="460"/>
    </location>
</feature>
<dbReference type="Gene3D" id="3.30.40.10">
    <property type="entry name" value="Zinc/RING finger domain, C3HC4 (zinc finger)"/>
    <property type="match status" value="1"/>
</dbReference>
<protein>
    <recommendedName>
        <fullName evidence="14">E3 ubiquitin protein ligase</fullName>
        <ecNumber evidence="14">2.3.2.27</ecNumber>
    </recommendedName>
</protein>
<evidence type="ECO:0000256" key="10">
    <source>
        <dbReference type="ARBA" id="ARBA00022853"/>
    </source>
</evidence>
<dbReference type="GO" id="GO:0008270">
    <property type="term" value="F:zinc ion binding"/>
    <property type="evidence" value="ECO:0007669"/>
    <property type="project" value="UniProtKB-KW"/>
</dbReference>
<evidence type="ECO:0000256" key="2">
    <source>
        <dbReference type="ARBA" id="ARBA00004123"/>
    </source>
</evidence>
<dbReference type="Gramene" id="ONK73561">
    <property type="protein sequence ID" value="ONK73561"/>
    <property type="gene ID" value="A4U43_C04F32930"/>
</dbReference>
<dbReference type="EC" id="2.3.2.27" evidence="14"/>
<dbReference type="InterPro" id="IPR001841">
    <property type="entry name" value="Znf_RING"/>
</dbReference>
<dbReference type="OMA" id="THIEIMT"/>
<keyword evidence="11 14" id="KW-0175">Coiled coil</keyword>
<feature type="coiled-coil region" evidence="15">
    <location>
        <begin position="484"/>
        <end position="546"/>
    </location>
</feature>
<dbReference type="InterPro" id="IPR017907">
    <property type="entry name" value="Znf_RING_CS"/>
</dbReference>
<evidence type="ECO:0000256" key="7">
    <source>
        <dbReference type="ARBA" id="ARBA00022771"/>
    </source>
</evidence>
<dbReference type="InterPro" id="IPR018957">
    <property type="entry name" value="Znf_C3HC4_RING-type"/>
</dbReference>
<evidence type="ECO:0000313" key="18">
    <source>
        <dbReference type="Proteomes" id="UP000243459"/>
    </source>
</evidence>
<feature type="coiled-coil region" evidence="15">
    <location>
        <begin position="604"/>
        <end position="631"/>
    </location>
</feature>
<dbReference type="GO" id="GO:0033503">
    <property type="term" value="C:HULC complex"/>
    <property type="evidence" value="ECO:0007669"/>
    <property type="project" value="TreeGrafter"/>
</dbReference>
<dbReference type="GO" id="GO:0006325">
    <property type="term" value="P:chromatin organization"/>
    <property type="evidence" value="ECO:0007669"/>
    <property type="project" value="UniProtKB-KW"/>
</dbReference>
<dbReference type="InterPro" id="IPR013956">
    <property type="entry name" value="E3_ubiquit_lig_Bre1"/>
</dbReference>
<keyword evidence="7 13" id="KW-0863">Zinc-finger</keyword>
<dbReference type="UniPathway" id="UPA00143"/>
<proteinExistence type="inferred from homology"/>
<keyword evidence="18" id="KW-1185">Reference proteome</keyword>
<dbReference type="SUPFAM" id="SSF57850">
    <property type="entry name" value="RING/U-box"/>
    <property type="match status" value="1"/>
</dbReference>
<evidence type="ECO:0000256" key="5">
    <source>
        <dbReference type="ARBA" id="ARBA00022679"/>
    </source>
</evidence>
<dbReference type="Proteomes" id="UP000243459">
    <property type="component" value="Chromosome 4"/>
</dbReference>
<accession>A0A5P1FA98</accession>
<comment type="catalytic activity">
    <reaction evidence="1 14">
        <text>S-ubiquitinyl-[E2 ubiquitin-conjugating enzyme]-L-cysteine + [acceptor protein]-L-lysine = [E2 ubiquitin-conjugating enzyme]-L-cysteine + N(6)-ubiquitinyl-[acceptor protein]-L-lysine.</text>
        <dbReference type="EC" id="2.3.2.27"/>
    </reaction>
</comment>
<dbReference type="EMBL" id="CM007384">
    <property type="protein sequence ID" value="ONK73561.1"/>
    <property type="molecule type" value="Genomic_DNA"/>
</dbReference>
<keyword evidence="12 14" id="KW-0539">Nucleus</keyword>
<keyword evidence="10 14" id="KW-0156">Chromatin regulator</keyword>
<keyword evidence="8 14" id="KW-0833">Ubl conjugation pathway</keyword>
<dbReference type="InterPro" id="IPR013083">
    <property type="entry name" value="Znf_RING/FYVE/PHD"/>
</dbReference>
<keyword evidence="9 14" id="KW-0862">Zinc</keyword>
<evidence type="ECO:0000256" key="13">
    <source>
        <dbReference type="PROSITE-ProRule" id="PRU00175"/>
    </source>
</evidence>
<evidence type="ECO:0000256" key="6">
    <source>
        <dbReference type="ARBA" id="ARBA00022723"/>
    </source>
</evidence>
<dbReference type="Pfam" id="PF00097">
    <property type="entry name" value="zf-C3HC4"/>
    <property type="match status" value="1"/>
</dbReference>
<evidence type="ECO:0000256" key="12">
    <source>
        <dbReference type="ARBA" id="ARBA00023242"/>
    </source>
</evidence>
<feature type="coiled-coil region" evidence="15">
    <location>
        <begin position="786"/>
        <end position="820"/>
    </location>
</feature>
<name>A0A5P1FA98_ASPOF</name>
<comment type="similarity">
    <text evidence="4 14">Belongs to the BRE1 family.</text>
</comment>
<evidence type="ECO:0000256" key="8">
    <source>
        <dbReference type="ARBA" id="ARBA00022786"/>
    </source>
</evidence>
<dbReference type="PROSITE" id="PS00518">
    <property type="entry name" value="ZF_RING_1"/>
    <property type="match status" value="1"/>
</dbReference>
<gene>
    <name evidence="17" type="ORF">A4U43_C04F32930</name>
</gene>
<evidence type="ECO:0000313" key="17">
    <source>
        <dbReference type="EMBL" id="ONK73561.1"/>
    </source>
</evidence>
<dbReference type="PANTHER" id="PTHR23163:SF0">
    <property type="entry name" value="E3 UBIQUITIN-PROTEIN LIGASE BRE1"/>
    <property type="match status" value="1"/>
</dbReference>
<sequence length="950" mass="107496">MSTHTQVRVSFRIGDVNGEHRRARQEAAALAAAAKKQPAFAASEDKKLDVVVLQYRNQKLVQQLETQKVEYSALESKLHQLEEKQTTYEDTLGVISNSWDCLVTDLESRCVCTWGSENGGHGIKDSRMLEDAADGAPSFPVEEDFMSRLMETGATESCCDVLSPRQLEADVRTSQLASRNILQNIMTSVNRLWHVNNKAVSALCMTLSGDESNRQLQKAANDLQMEVQSSQVAIQDLHLKHRPLANKVQYQRDMDAKNRAEHKRLAGELASAVAELGEINCRLASLKAQKDAAPGTPFLFPTIGNKQVDVDKLRDKQKEFQELEATLKNLKDVASSRLAEIRSLHERRIEVLKSLGELQNDVKNVQSITSSKAFLLLSEQLDKSKAEMDECRTSFEKLQVEKDSFTWHEKELALRADLVDVCRGFSAFSESHISELEQEVQKLLEERITLEGNLDQVSKEPGRKEIIAEFKSLVASLPKDMAVMQRELNRYKEASLEIHCLRAEVQSLSNILNRKVRQLESLSGMSAQQISEIKKLEAVVQDLRESDHELKLILDMYRRESIDSREVMEGKEMEYKAWAHVHSLKSSLDEHNLELRVKEANEAEAVSQQRLATTEAEIADLRQNLESSGRDIHISSETLKSKHEEGEAYLSEIESIGQAYEDMQTQNQHLLQQITERDDYNIKLVMEGIKARQQHDVLCSEVYVMDKKIKLANLFLDLFNQKVERIDDQLKIWSDQIGRLVEDIWQKSSSLGDNQRRVTDVEREYQQTAKSLGERQAKAAKSRLDVTELLIELEKERFNKRRLEEECDVMRRKAECLREKIQSSTALGKLKQEVTEYRGILKCRICHDRQKEVVIAKCYHLFCSQCVQRTLESRHPAARHALIRRLSGAPLDSPTTPEEGSSAASAVVRGRVAGGQDGGPCAAICRAGPLRRIDIASSPPSSFRRGSTGG</sequence>
<evidence type="ECO:0000256" key="9">
    <source>
        <dbReference type="ARBA" id="ARBA00022833"/>
    </source>
</evidence>
<dbReference type="PROSITE" id="PS50089">
    <property type="entry name" value="ZF_RING_2"/>
    <property type="match status" value="1"/>
</dbReference>
<dbReference type="AlphaFoldDB" id="A0A5P1FA98"/>